<reference evidence="1" key="1">
    <citation type="journal article" date="2013" name="Genetics">
        <title>The draft genome and transcriptome of Panagrellus redivivus are shaped by the harsh demands of a free-living lifestyle.</title>
        <authorList>
            <person name="Srinivasan J."/>
            <person name="Dillman A.R."/>
            <person name="Macchietto M.G."/>
            <person name="Heikkinen L."/>
            <person name="Lakso M."/>
            <person name="Fracchia K.M."/>
            <person name="Antoshechkin I."/>
            <person name="Mortazavi A."/>
            <person name="Wong G."/>
            <person name="Sternberg P.W."/>
        </authorList>
    </citation>
    <scope>NUCLEOTIDE SEQUENCE [LARGE SCALE GENOMIC DNA]</scope>
    <source>
        <strain evidence="1">MT8872</strain>
    </source>
</reference>
<keyword evidence="1" id="KW-1185">Reference proteome</keyword>
<evidence type="ECO:0000313" key="1">
    <source>
        <dbReference type="Proteomes" id="UP000492821"/>
    </source>
</evidence>
<dbReference type="PANTHER" id="PTHR10974:SF75">
    <property type="entry name" value="SULFATASE DOMAIN-CONTAINING PROTEIN"/>
    <property type="match status" value="1"/>
</dbReference>
<protein>
    <submittedName>
        <fullName evidence="2">Sulfatase domain-containing protein</fullName>
    </submittedName>
</protein>
<dbReference type="Proteomes" id="UP000492821">
    <property type="component" value="Unassembled WGS sequence"/>
</dbReference>
<name>A0A7E4VG63_PANRE</name>
<dbReference type="AlphaFoldDB" id="A0A7E4VG63"/>
<dbReference type="Pfam" id="PF02995">
    <property type="entry name" value="DUF229"/>
    <property type="match status" value="1"/>
</dbReference>
<dbReference type="CDD" id="cd16021">
    <property type="entry name" value="ALP_like"/>
    <property type="match status" value="1"/>
</dbReference>
<accession>A0A7E4VG63</accession>
<reference evidence="2" key="2">
    <citation type="submission" date="2020-10" db="UniProtKB">
        <authorList>
            <consortium name="WormBaseParasite"/>
        </authorList>
    </citation>
    <scope>IDENTIFICATION</scope>
</reference>
<dbReference type="Gene3D" id="3.40.720.10">
    <property type="entry name" value="Alkaline Phosphatase, subunit A"/>
    <property type="match status" value="1"/>
</dbReference>
<dbReference type="WBParaSite" id="Pan_g2042.t1">
    <property type="protein sequence ID" value="Pan_g2042.t1"/>
    <property type="gene ID" value="Pan_g2042"/>
</dbReference>
<sequence length="641" mass="74175">MWAKKANALMAVFVIALLFFIYTFDANSIIYKTLYKNGQTKGQNSTRIFYDTCVLNEMDPWASDIAQHLDKSYNPWENCVKTIKMVTKLENGKLYKLDQRDNVTCFWQCLFPKDDYHFKPSGWLKLVNGSVPECDVIEVNCHEKQDTDTKELTPDDSEYKDRMFYEFLHAQIYKNTTIDKAKEASVLHDRPDVHIIVFDSVSDSHFVRAMPKTLHYLHTQFEATSFPYLNKVDFESRSNGFAFLFGKTITTNEKSEMSVGIPSDFQNESTCYMDIMSDQFIAYQYKEASYKTLMSEDWRVAVFTSPYCWGFNSTPVDHYMRPYTLRAKYKDYATASLTDSVYDRLCRDNYVPQMEYLQDLLEKFPDTPKFTISWITNVSHNNPSGLYHADDYFYEFFKENNEKLKNSYIFVMGDHGPRFGAARMTITGEYENKNPMLVMSLPESIRRDVKVTSTVKKNSRNLVSHYDLYATFVDIVAPFRPQNSKKPLLHGASILKPLPQPRSCDRQRIPFQHCICDYPKQQLPNDTAPARDAAALMVEKMNKVISTEPKLSNICERLTLSGTPVSLESFVVEGDLSIFKITFSVQPGEGKFSGYVSQDRKTNELTVFSGEFPRLDSYDKTGRCARSIRMGAYCYCRDQEQ</sequence>
<dbReference type="PANTHER" id="PTHR10974">
    <property type="entry name" value="FI08016P-RELATED"/>
    <property type="match status" value="1"/>
</dbReference>
<dbReference type="SUPFAM" id="SSF53649">
    <property type="entry name" value="Alkaline phosphatase-like"/>
    <property type="match status" value="1"/>
</dbReference>
<proteinExistence type="predicted"/>
<dbReference type="InterPro" id="IPR017850">
    <property type="entry name" value="Alkaline_phosphatase_core_sf"/>
</dbReference>
<evidence type="ECO:0000313" key="2">
    <source>
        <dbReference type="WBParaSite" id="Pan_g2042.t1"/>
    </source>
</evidence>
<organism evidence="1 2">
    <name type="scientific">Panagrellus redivivus</name>
    <name type="common">Microworm</name>
    <dbReference type="NCBI Taxonomy" id="6233"/>
    <lineage>
        <taxon>Eukaryota</taxon>
        <taxon>Metazoa</taxon>
        <taxon>Ecdysozoa</taxon>
        <taxon>Nematoda</taxon>
        <taxon>Chromadorea</taxon>
        <taxon>Rhabditida</taxon>
        <taxon>Tylenchina</taxon>
        <taxon>Panagrolaimomorpha</taxon>
        <taxon>Panagrolaimoidea</taxon>
        <taxon>Panagrolaimidae</taxon>
        <taxon>Panagrellus</taxon>
    </lineage>
</organism>
<dbReference type="GO" id="GO:0005615">
    <property type="term" value="C:extracellular space"/>
    <property type="evidence" value="ECO:0007669"/>
    <property type="project" value="TreeGrafter"/>
</dbReference>
<dbReference type="InterPro" id="IPR004245">
    <property type="entry name" value="DUF229"/>
</dbReference>